<evidence type="ECO:0000313" key="11">
    <source>
        <dbReference type="Proteomes" id="UP000193925"/>
    </source>
</evidence>
<evidence type="ECO:0000256" key="5">
    <source>
        <dbReference type="ARBA" id="ARBA00048462"/>
    </source>
</evidence>
<evidence type="ECO:0000313" key="9">
    <source>
        <dbReference type="EMBL" id="CDQ10095.1"/>
    </source>
</evidence>
<feature type="active site" evidence="7">
    <location>
        <position position="93"/>
    </location>
</feature>
<dbReference type="EMBL" id="CCCS020000034">
    <property type="protein sequence ID" value="CDQ10095.1"/>
    <property type="molecule type" value="Genomic_DNA"/>
</dbReference>
<evidence type="ECO:0000313" key="10">
    <source>
        <dbReference type="EMBL" id="SMH64057.1"/>
    </source>
</evidence>
<dbReference type="InterPro" id="IPR001227">
    <property type="entry name" value="Ac_transferase_dom_sf"/>
</dbReference>
<dbReference type="InterPro" id="IPR016036">
    <property type="entry name" value="Malonyl_transacylase_ACP-bd"/>
</dbReference>
<evidence type="ECO:0000256" key="7">
    <source>
        <dbReference type="PIRSR" id="PIRSR000446-1"/>
    </source>
</evidence>
<feature type="domain" description="Malonyl-CoA:ACP transacylase (MAT)" evidence="8">
    <location>
        <begin position="8"/>
        <end position="298"/>
    </location>
</feature>
<keyword evidence="4 6" id="KW-0012">Acyltransferase</keyword>
<proteinExistence type="inferred from homology"/>
<comment type="similarity">
    <text evidence="6">Belongs to the fabD family.</text>
</comment>
<evidence type="ECO:0000256" key="6">
    <source>
        <dbReference type="PIRNR" id="PIRNR000446"/>
    </source>
</evidence>
<dbReference type="Proteomes" id="UP000193925">
    <property type="component" value="Chromosome AFERRI"/>
</dbReference>
<dbReference type="NCBIfam" id="TIGR00128">
    <property type="entry name" value="fabD"/>
    <property type="match status" value="1"/>
</dbReference>
<accession>A0A060UNT4</accession>
<dbReference type="InterPro" id="IPR004410">
    <property type="entry name" value="Malonyl_CoA-ACP_transAc_FabD"/>
</dbReference>
<keyword evidence="11" id="KW-1185">Reference proteome</keyword>
<dbReference type="InterPro" id="IPR024925">
    <property type="entry name" value="Malonyl_CoA-ACP_transAc"/>
</dbReference>
<organism evidence="9">
    <name type="scientific">Acidithiobacillus ferrivorans</name>
    <dbReference type="NCBI Taxonomy" id="160808"/>
    <lineage>
        <taxon>Bacteria</taxon>
        <taxon>Pseudomonadati</taxon>
        <taxon>Pseudomonadota</taxon>
        <taxon>Acidithiobacillia</taxon>
        <taxon>Acidithiobacillales</taxon>
        <taxon>Acidithiobacillaceae</taxon>
        <taxon>Acidithiobacillus</taxon>
    </lineage>
</organism>
<comment type="catalytic activity">
    <reaction evidence="5 6">
        <text>holo-[ACP] + malonyl-CoA = malonyl-[ACP] + CoA</text>
        <dbReference type="Rhea" id="RHEA:41792"/>
        <dbReference type="Rhea" id="RHEA-COMP:9623"/>
        <dbReference type="Rhea" id="RHEA-COMP:9685"/>
        <dbReference type="ChEBI" id="CHEBI:57287"/>
        <dbReference type="ChEBI" id="CHEBI:57384"/>
        <dbReference type="ChEBI" id="CHEBI:64479"/>
        <dbReference type="ChEBI" id="CHEBI:78449"/>
        <dbReference type="EC" id="2.3.1.39"/>
    </reaction>
</comment>
<evidence type="ECO:0000256" key="2">
    <source>
        <dbReference type="ARBA" id="ARBA00018953"/>
    </source>
</evidence>
<dbReference type="InterPro" id="IPR050858">
    <property type="entry name" value="Mal-CoA-ACP_Trans/PKS_FabD"/>
</dbReference>
<evidence type="ECO:0000256" key="1">
    <source>
        <dbReference type="ARBA" id="ARBA00013258"/>
    </source>
</evidence>
<dbReference type="EMBL" id="LT841305">
    <property type="protein sequence ID" value="SMH64057.1"/>
    <property type="molecule type" value="Genomic_DNA"/>
</dbReference>
<dbReference type="Gene3D" id="3.30.70.250">
    <property type="entry name" value="Malonyl-CoA ACP transacylase, ACP-binding"/>
    <property type="match status" value="1"/>
</dbReference>
<dbReference type="SUPFAM" id="SSF52151">
    <property type="entry name" value="FabD/lysophospholipase-like"/>
    <property type="match status" value="1"/>
</dbReference>
<evidence type="ECO:0000259" key="8">
    <source>
        <dbReference type="SMART" id="SM00827"/>
    </source>
</evidence>
<gene>
    <name evidence="9" type="primary">fabD</name>
    <name evidence="10" type="ORF">AFERRI_10090</name>
    <name evidence="9" type="ORF">AFERRI_40047</name>
</gene>
<dbReference type="GO" id="GO:0006633">
    <property type="term" value="P:fatty acid biosynthetic process"/>
    <property type="evidence" value="ECO:0007669"/>
    <property type="project" value="TreeGrafter"/>
</dbReference>
<evidence type="ECO:0000256" key="3">
    <source>
        <dbReference type="ARBA" id="ARBA00022679"/>
    </source>
</evidence>
<dbReference type="FunFam" id="3.30.70.250:FF:000001">
    <property type="entry name" value="Malonyl CoA-acyl carrier protein transacylase"/>
    <property type="match status" value="1"/>
</dbReference>
<reference evidence="9" key="2">
    <citation type="submission" date="2014-07" db="EMBL/GenBank/DDBJ databases">
        <title>Initial genome analysis of the psychrotolerant acidophile Acidithiobacillus ferrivorans CF27: insights into iron and sulfur oxidation pathways and into biofilm formation.</title>
        <authorList>
            <person name="Talla E."/>
            <person name="Hedrich S."/>
            <person name="Mangenot S."/>
            <person name="Ji B."/>
            <person name="Johnson D.B."/>
            <person name="Barbe V."/>
            <person name="Bonnefoy V."/>
        </authorList>
    </citation>
    <scope>NUCLEOTIDE SEQUENCE [LARGE SCALE GENOMIC DNA]</scope>
    <source>
        <strain evidence="9">CF27</strain>
    </source>
</reference>
<dbReference type="InterPro" id="IPR016035">
    <property type="entry name" value="Acyl_Trfase/lysoPLipase"/>
</dbReference>
<keyword evidence="3 6" id="KW-0808">Transferase</keyword>
<sequence>MHGSIAFVFPGQGSQSLNMLSDLACSHPLVKEIFAEASAQLGEDLWSLTQDGPVEKLNQTCWTQPVMLAAGYAVYRVWEEEGGAFPDFIAGHSLGEYTALVVADAVDFPDALRLVAERGRLMQHAVPEGVGAMAAIIGLGDDEVKQLCAQEARGEVLAAANFNAPGQVVVAGHQTAIARLVESARAAGAKRVVVLPVSVPSHCSLMMSAAERFQTTLESVQFRSPKAMVVHNADVQSHNTPDSIRAALAKQLYSPVRWTDTIRHLARQGAMTFVEMGPGRVLSGLGKRIEPSLTMLHIEDGKSLKATLEMI</sequence>
<dbReference type="EC" id="2.3.1.39" evidence="1 6"/>
<name>A0A060UNT4_9PROT</name>
<reference evidence="10 11" key="3">
    <citation type="submission" date="2017-03" db="EMBL/GenBank/DDBJ databases">
        <authorList>
            <person name="Regsiter A."/>
            <person name="William W."/>
        </authorList>
    </citation>
    <scope>NUCLEOTIDE SEQUENCE [LARGE SCALE GENOMIC DNA]</scope>
    <source>
        <strain evidence="10">PRJEB5721</strain>
    </source>
</reference>
<reference evidence="9" key="1">
    <citation type="submission" date="2014-03" db="EMBL/GenBank/DDBJ databases">
        <authorList>
            <person name="Genoscope - CEA"/>
        </authorList>
    </citation>
    <scope>NUCLEOTIDE SEQUENCE [LARGE SCALE GENOMIC DNA]</scope>
    <source>
        <strain evidence="9">CF27</strain>
    </source>
</reference>
<dbReference type="SUPFAM" id="SSF55048">
    <property type="entry name" value="Probable ACP-binding domain of malonyl-CoA ACP transacylase"/>
    <property type="match status" value="1"/>
</dbReference>
<protein>
    <recommendedName>
        <fullName evidence="2 6">Malonyl CoA-acyl carrier protein transacylase</fullName>
        <ecNumber evidence="1 6">2.3.1.39</ecNumber>
    </recommendedName>
</protein>
<dbReference type="PANTHER" id="PTHR42681:SF1">
    <property type="entry name" value="MALONYL-COA-ACYL CARRIER PROTEIN TRANSACYLASE, MITOCHONDRIAL"/>
    <property type="match status" value="1"/>
</dbReference>
<dbReference type="RefSeq" id="WP_035192394.1">
    <property type="nucleotide sequence ID" value="NZ_CCCS020000034.1"/>
</dbReference>
<dbReference type="PANTHER" id="PTHR42681">
    <property type="entry name" value="MALONYL-COA-ACYL CARRIER PROTEIN TRANSACYLASE, MITOCHONDRIAL"/>
    <property type="match status" value="1"/>
</dbReference>
<dbReference type="PIRSF" id="PIRSF000446">
    <property type="entry name" value="Mct"/>
    <property type="match status" value="1"/>
</dbReference>
<dbReference type="GO" id="GO:0004314">
    <property type="term" value="F:[acyl-carrier-protein] S-malonyltransferase activity"/>
    <property type="evidence" value="ECO:0007669"/>
    <property type="project" value="UniProtKB-EC"/>
</dbReference>
<dbReference type="InterPro" id="IPR014043">
    <property type="entry name" value="Acyl_transferase_dom"/>
</dbReference>
<feature type="active site" evidence="7">
    <location>
        <position position="202"/>
    </location>
</feature>
<dbReference type="SMART" id="SM00827">
    <property type="entry name" value="PKS_AT"/>
    <property type="match status" value="1"/>
</dbReference>
<evidence type="ECO:0000256" key="4">
    <source>
        <dbReference type="ARBA" id="ARBA00023315"/>
    </source>
</evidence>
<dbReference type="AlphaFoldDB" id="A0A060UNT4"/>
<dbReference type="Gene3D" id="3.40.366.10">
    <property type="entry name" value="Malonyl-Coenzyme A Acyl Carrier Protein, domain 2"/>
    <property type="match status" value="1"/>
</dbReference>
<dbReference type="GO" id="GO:0005829">
    <property type="term" value="C:cytosol"/>
    <property type="evidence" value="ECO:0007669"/>
    <property type="project" value="TreeGrafter"/>
</dbReference>
<dbReference type="Pfam" id="PF00698">
    <property type="entry name" value="Acyl_transf_1"/>
    <property type="match status" value="1"/>
</dbReference>